<organism evidence="4 5">
    <name type="scientific">Ceraceosorus bombacis</name>
    <dbReference type="NCBI Taxonomy" id="401625"/>
    <lineage>
        <taxon>Eukaryota</taxon>
        <taxon>Fungi</taxon>
        <taxon>Dikarya</taxon>
        <taxon>Basidiomycota</taxon>
        <taxon>Ustilaginomycotina</taxon>
        <taxon>Exobasidiomycetes</taxon>
        <taxon>Ceraceosorales</taxon>
        <taxon>Ceraceosoraceae</taxon>
        <taxon>Ceraceosorus</taxon>
    </lineage>
</organism>
<dbReference type="OrthoDB" id="2586582at2759"/>
<feature type="compositionally biased region" description="Basic residues" evidence="3">
    <location>
        <begin position="281"/>
        <end position="295"/>
    </location>
</feature>
<dbReference type="GO" id="GO:0052689">
    <property type="term" value="F:carboxylic ester hydrolase activity"/>
    <property type="evidence" value="ECO:0007669"/>
    <property type="project" value="UniProtKB-ARBA"/>
</dbReference>
<dbReference type="Pfam" id="PF01083">
    <property type="entry name" value="Cutinase"/>
    <property type="match status" value="1"/>
</dbReference>
<protein>
    <submittedName>
        <fullName evidence="4">Cutinase</fullName>
    </submittedName>
</protein>
<dbReference type="SMART" id="SM01110">
    <property type="entry name" value="Cutinase"/>
    <property type="match status" value="1"/>
</dbReference>
<feature type="compositionally biased region" description="Acidic residues" evidence="3">
    <location>
        <begin position="349"/>
        <end position="365"/>
    </location>
</feature>
<feature type="compositionally biased region" description="Acidic residues" evidence="3">
    <location>
        <begin position="445"/>
        <end position="462"/>
    </location>
</feature>
<keyword evidence="5" id="KW-1185">Reference proteome</keyword>
<feature type="compositionally biased region" description="Basic and acidic residues" evidence="3">
    <location>
        <begin position="397"/>
        <end position="407"/>
    </location>
</feature>
<evidence type="ECO:0000256" key="1">
    <source>
        <dbReference type="ARBA" id="ARBA00022801"/>
    </source>
</evidence>
<dbReference type="Proteomes" id="UP000054845">
    <property type="component" value="Unassembled WGS sequence"/>
</dbReference>
<name>A0A0N7LBI4_9BASI</name>
<dbReference type="STRING" id="401625.A0A0N7LBI4"/>
<feature type="compositionally biased region" description="Acidic residues" evidence="3">
    <location>
        <begin position="255"/>
        <end position="266"/>
    </location>
</feature>
<accession>A0A0N7LBI4</accession>
<evidence type="ECO:0000256" key="2">
    <source>
        <dbReference type="ARBA" id="ARBA00023157"/>
    </source>
</evidence>
<feature type="region of interest" description="Disordered" evidence="3">
    <location>
        <begin position="222"/>
        <end position="577"/>
    </location>
</feature>
<dbReference type="PANTHER" id="PTHR33630:SF9">
    <property type="entry name" value="CUTINASE 4"/>
    <property type="match status" value="1"/>
</dbReference>
<reference evidence="5" key="1">
    <citation type="submission" date="2014-09" db="EMBL/GenBank/DDBJ databases">
        <authorList>
            <person name="Sharma Rahul"/>
            <person name="Thines Marco"/>
        </authorList>
    </citation>
    <scope>NUCLEOTIDE SEQUENCE [LARGE SCALE GENOMIC DNA]</scope>
</reference>
<evidence type="ECO:0000256" key="3">
    <source>
        <dbReference type="SAM" id="MobiDB-lite"/>
    </source>
</evidence>
<feature type="compositionally biased region" description="Acidic residues" evidence="3">
    <location>
        <begin position="222"/>
        <end position="242"/>
    </location>
</feature>
<dbReference type="AlphaFoldDB" id="A0A0N7LBI4"/>
<proteinExistence type="predicted"/>
<dbReference type="Gene3D" id="3.40.50.1820">
    <property type="entry name" value="alpha/beta hydrolase"/>
    <property type="match status" value="1"/>
</dbReference>
<dbReference type="SUPFAM" id="SSF53474">
    <property type="entry name" value="alpha/beta-Hydrolases"/>
    <property type="match status" value="1"/>
</dbReference>
<feature type="compositionally biased region" description="Basic residues" evidence="3">
    <location>
        <begin position="526"/>
        <end position="538"/>
    </location>
</feature>
<feature type="compositionally biased region" description="Basic residues" evidence="3">
    <location>
        <begin position="558"/>
        <end position="577"/>
    </location>
</feature>
<dbReference type="EMBL" id="CCYA01000389">
    <property type="protein sequence ID" value="CEH19474.1"/>
    <property type="molecule type" value="Genomic_DNA"/>
</dbReference>
<evidence type="ECO:0000313" key="5">
    <source>
        <dbReference type="Proteomes" id="UP000054845"/>
    </source>
</evidence>
<dbReference type="PANTHER" id="PTHR33630">
    <property type="entry name" value="CUTINASE RV1984C-RELATED-RELATED"/>
    <property type="match status" value="1"/>
</dbReference>
<evidence type="ECO:0000313" key="4">
    <source>
        <dbReference type="EMBL" id="CEH19474.1"/>
    </source>
</evidence>
<keyword evidence="1" id="KW-0378">Hydrolase</keyword>
<dbReference type="InterPro" id="IPR029058">
    <property type="entry name" value="AB_hydrolase_fold"/>
</dbReference>
<sequence>MVSAQSARQTSEISSRDGCGKYTIISTRGTGEMQGPSSGFGGMIQTTLSTVEGGEEYDTVYPADASQMGTAGTEDILRKVTSTLSECPDHMFALLGYSQGAAQTTAAVQQMPEDSDEFEAVKAIIVVGNPSRVPGLEGDVDDNGRQSGSTGVQAMMGGIPKYWDDAGKVLDICAAGDNICSGMGGGGGGMMRRLGAGHMTYPTSQWTQQAGADFMIKAFSGENDECSSDDDEEEADDDDDEDCAKGGSGIHREADLEDGDDEASDLDDVKTSSKWQDAGHGRKGRMGTHRGKTKTPKKDRTELDSLEDSEAAADEFGGRRTSPKWNDHGHRGKGSAGRHRGESQPLSEDLSESSEGEDEDSDTEPESARSPARGSGRTRTTFQDMPVRGSQAQNNAAKDDCPCRKGQGEMGGSETESSATPALDELPSTTDDDSEEEQSQTFDCPETEDETQDEDEAEDEASLTDGHGTKNSHKAEERSTSPEARPNKRGTAQTTTEGGNEGSTEVEEAADQAVDVEGIVAERIAPRKPKKAQRRKMKQATVEDLATRSETQGGTGRPNRHLRHKGMRRWTKRWSRS</sequence>
<dbReference type="InterPro" id="IPR000675">
    <property type="entry name" value="Cutinase/axe"/>
</dbReference>
<keyword evidence="2" id="KW-1015">Disulfide bond</keyword>
<feature type="compositionally biased region" description="Acidic residues" evidence="3">
    <location>
        <begin position="304"/>
        <end position="313"/>
    </location>
</feature>